<sequence length="1041" mass="115007">MGNMSAKFGSSSSTENVATAEDWQRAVNKVVQAVVAINVTACRCFDTESVSSAVATGFVVDKRRGIILTNRHVVGAGPVVAEATFVDNEQIPIYPIYRDPVHDFGFFRYDPGAIQFIDYEEITLAPEAAHVGLEIRVIGNDSGEKVSILAGTLARLDRDAPNYESDGYNDFNTFYIQAASGTKGGSSGSPVIDSQGRAVALNAGGKTSSASAFFLPLERVVRALVFLQLGRDSTNKWGVVSIPRGTLQVTFVHKGFDETRRLGVQSETERLARRSSRRGETGMLVVDSVVPCAQACNLLKPGDVLVCMQEKVTTHFLELESILDDMVGKNVELKIERCGASLTVDLLVQNLHSITPDRFLEVSGAVIHPLSYQQARNFHFQCGLVYVAHPGYMLYRAGVPNHAIITKFGDKVISNLEELIHVLSNLTRGSRVPLEYIRNENRHRMQSVLVTVDRQEWHAPPLIYTRDDGSGLWFTKPALLPDCVFLSDIIPVKQDLLSYNVPQHVSKESSNSFIDAESSYEITVERPQFQDDIHSGTKKRMVEENSSTNETEAAYASVAERVIQPSLVKCEVHVPMSCFLDDANEIHLSGTGVIVYHSQSMGLVAIDKNTVVVSACDIMLSFAAFPIVIPGEVVFLDHVHNLTLVAYDPSALGPNGYSAVHAAELFPEPLLRRGDSVSLVRLSRTMQTISRKVNVINPYVSVYTEPNYRPRYRAINMEVIELDDDFGSTINGVLTDERGRVQALWGIFSNLSNKASHLDQITYGIPIYAISRVLEKIDYGANGPFRVINGVRRSLPLMRILEVELHPTLLSEARSFGLSDTWIQALFKKDSIRRQALKVTGCFAGSSAEKLLEQGDTLLAINKEPVTCFCDIEDACQALNNGDGKLCVTIFRQGTEKELLVGTDMRDGNGTTHAINWCGCTVQYPHSSVRALGFLPDEGHGVYVTCCLRGSAADRYGLDAFQWIVEINGKATPNLDAFIEVTKGLEHEGFVRVRTVKLNGKDQVLTLKQDLHYWPTVDLRFDPETAMWRRKVIKGLDFGSM</sequence>
<dbReference type="Pfam" id="PF12812">
    <property type="entry name" value="PDZ_1"/>
    <property type="match status" value="2"/>
</dbReference>
<feature type="domain" description="PDZ" evidence="2">
    <location>
        <begin position="930"/>
        <end position="999"/>
    </location>
</feature>
<dbReference type="Gene3D" id="2.30.42.10">
    <property type="match status" value="4"/>
</dbReference>
<feature type="domain" description="PDZ" evidence="2">
    <location>
        <begin position="260"/>
        <end position="339"/>
    </location>
</feature>
<reference evidence="3" key="1">
    <citation type="submission" date="2022-07" db="EMBL/GenBank/DDBJ databases">
        <authorList>
            <person name="Macas J."/>
            <person name="Novak P."/>
            <person name="Neumann P."/>
        </authorList>
    </citation>
    <scope>NUCLEOTIDE SEQUENCE</scope>
</reference>
<dbReference type="PANTHER" id="PTHR46366">
    <property type="entry name" value="PRO-APOPTOTIC SERINE PROTEASE NMA111"/>
    <property type="match status" value="1"/>
</dbReference>
<dbReference type="AlphaFoldDB" id="A0A9P0YLF7"/>
<dbReference type="InterPro" id="IPR009003">
    <property type="entry name" value="Peptidase_S1_PA"/>
</dbReference>
<dbReference type="Pfam" id="PF13365">
    <property type="entry name" value="Trypsin_2"/>
    <property type="match status" value="1"/>
</dbReference>
<protein>
    <recommendedName>
        <fullName evidence="2">PDZ domain-containing protein</fullName>
    </recommendedName>
</protein>
<dbReference type="SMART" id="SM00228">
    <property type="entry name" value="PDZ"/>
    <property type="match status" value="3"/>
</dbReference>
<keyword evidence="4" id="KW-1185">Reference proteome</keyword>
<feature type="domain" description="PDZ" evidence="2">
    <location>
        <begin position="812"/>
        <end position="894"/>
    </location>
</feature>
<dbReference type="Proteomes" id="UP001152484">
    <property type="component" value="Unassembled WGS sequence"/>
</dbReference>
<dbReference type="GO" id="GO:0004252">
    <property type="term" value="F:serine-type endopeptidase activity"/>
    <property type="evidence" value="ECO:0007669"/>
    <property type="project" value="InterPro"/>
</dbReference>
<evidence type="ECO:0000259" key="2">
    <source>
        <dbReference type="SMART" id="SM00228"/>
    </source>
</evidence>
<dbReference type="InterPro" id="IPR036034">
    <property type="entry name" value="PDZ_sf"/>
</dbReference>
<dbReference type="InterPro" id="IPR001940">
    <property type="entry name" value="Peptidase_S1C"/>
</dbReference>
<dbReference type="Gene3D" id="2.40.10.120">
    <property type="match status" value="1"/>
</dbReference>
<dbReference type="InterPro" id="IPR025926">
    <property type="entry name" value="PDZ-like_dom"/>
</dbReference>
<proteinExistence type="inferred from homology"/>
<dbReference type="SUPFAM" id="SSF50494">
    <property type="entry name" value="Trypsin-like serine proteases"/>
    <property type="match status" value="2"/>
</dbReference>
<evidence type="ECO:0000313" key="3">
    <source>
        <dbReference type="EMBL" id="CAH9067003.1"/>
    </source>
</evidence>
<dbReference type="GO" id="GO:0006508">
    <property type="term" value="P:proteolysis"/>
    <property type="evidence" value="ECO:0007669"/>
    <property type="project" value="InterPro"/>
</dbReference>
<dbReference type="EMBL" id="CAMAPE010000005">
    <property type="protein sequence ID" value="CAH9067003.1"/>
    <property type="molecule type" value="Genomic_DNA"/>
</dbReference>
<evidence type="ECO:0000313" key="4">
    <source>
        <dbReference type="Proteomes" id="UP001152484"/>
    </source>
</evidence>
<dbReference type="PANTHER" id="PTHR46366:SF3">
    <property type="entry name" value="PRO-APOPTOTIC SERINE PROTEASE NMA111"/>
    <property type="match status" value="1"/>
</dbReference>
<dbReference type="PRINTS" id="PR00834">
    <property type="entry name" value="PROTEASES2C"/>
</dbReference>
<organism evidence="3 4">
    <name type="scientific">Cuscuta europaea</name>
    <name type="common">European dodder</name>
    <dbReference type="NCBI Taxonomy" id="41803"/>
    <lineage>
        <taxon>Eukaryota</taxon>
        <taxon>Viridiplantae</taxon>
        <taxon>Streptophyta</taxon>
        <taxon>Embryophyta</taxon>
        <taxon>Tracheophyta</taxon>
        <taxon>Spermatophyta</taxon>
        <taxon>Magnoliopsida</taxon>
        <taxon>eudicotyledons</taxon>
        <taxon>Gunneridae</taxon>
        <taxon>Pentapetalae</taxon>
        <taxon>asterids</taxon>
        <taxon>lamiids</taxon>
        <taxon>Solanales</taxon>
        <taxon>Convolvulaceae</taxon>
        <taxon>Cuscuteae</taxon>
        <taxon>Cuscuta</taxon>
        <taxon>Cuscuta subgen. Cuscuta</taxon>
    </lineage>
</organism>
<evidence type="ECO:0000256" key="1">
    <source>
        <dbReference type="ARBA" id="ARBA00010541"/>
    </source>
</evidence>
<comment type="caution">
    <text evidence="3">The sequence shown here is derived from an EMBL/GenBank/DDBJ whole genome shotgun (WGS) entry which is preliminary data.</text>
</comment>
<dbReference type="OrthoDB" id="1268646at2759"/>
<gene>
    <name evidence="3" type="ORF">CEURO_LOCUS2460</name>
</gene>
<name>A0A9P0YLF7_CUSEU</name>
<comment type="similarity">
    <text evidence="1">Belongs to the peptidase S1C family.</text>
</comment>
<dbReference type="InterPro" id="IPR001478">
    <property type="entry name" value="PDZ"/>
</dbReference>
<dbReference type="SUPFAM" id="SSF50156">
    <property type="entry name" value="PDZ domain-like"/>
    <property type="match status" value="3"/>
</dbReference>
<accession>A0A9P0YLF7</accession>